<dbReference type="SMART" id="SM00119">
    <property type="entry name" value="HECTc"/>
    <property type="match status" value="1"/>
</dbReference>
<dbReference type="PROSITE" id="PS50237">
    <property type="entry name" value="HECT"/>
    <property type="match status" value="1"/>
</dbReference>
<accession>A0ABS8T641</accession>
<feature type="domain" description="HECT" evidence="7">
    <location>
        <begin position="1"/>
        <end position="267"/>
    </location>
</feature>
<evidence type="ECO:0000259" key="7">
    <source>
        <dbReference type="PROSITE" id="PS50237"/>
    </source>
</evidence>
<evidence type="ECO:0000256" key="4">
    <source>
        <dbReference type="ARBA" id="ARBA00022679"/>
    </source>
</evidence>
<keyword evidence="4" id="KW-0808">Transferase</keyword>
<dbReference type="InterPro" id="IPR000569">
    <property type="entry name" value="HECT_dom"/>
</dbReference>
<evidence type="ECO:0000256" key="1">
    <source>
        <dbReference type="ARBA" id="ARBA00000885"/>
    </source>
</evidence>
<dbReference type="Pfam" id="PF00632">
    <property type="entry name" value="HECT"/>
    <property type="match status" value="1"/>
</dbReference>
<comment type="catalytic activity">
    <reaction evidence="1">
        <text>S-ubiquitinyl-[E2 ubiquitin-conjugating enzyme]-L-cysteine + [acceptor protein]-L-lysine = [E2 ubiquitin-conjugating enzyme]-L-cysteine + N(6)-ubiquitinyl-[acceptor protein]-L-lysine.</text>
        <dbReference type="EC" id="2.3.2.26"/>
    </reaction>
</comment>
<comment type="pathway">
    <text evidence="2">Protein modification; protein ubiquitination.</text>
</comment>
<evidence type="ECO:0000256" key="6">
    <source>
        <dbReference type="PROSITE-ProRule" id="PRU00104"/>
    </source>
</evidence>
<evidence type="ECO:0000313" key="9">
    <source>
        <dbReference type="Proteomes" id="UP000823775"/>
    </source>
</evidence>
<gene>
    <name evidence="8" type="ORF">HAX54_002439</name>
</gene>
<evidence type="ECO:0000256" key="3">
    <source>
        <dbReference type="ARBA" id="ARBA00012485"/>
    </source>
</evidence>
<dbReference type="Gene3D" id="3.30.2160.10">
    <property type="entry name" value="Hect, E3 ligase catalytic domain"/>
    <property type="match status" value="1"/>
</dbReference>
<organism evidence="8 9">
    <name type="scientific">Datura stramonium</name>
    <name type="common">Jimsonweed</name>
    <name type="synonym">Common thornapple</name>
    <dbReference type="NCBI Taxonomy" id="4076"/>
    <lineage>
        <taxon>Eukaryota</taxon>
        <taxon>Viridiplantae</taxon>
        <taxon>Streptophyta</taxon>
        <taxon>Embryophyta</taxon>
        <taxon>Tracheophyta</taxon>
        <taxon>Spermatophyta</taxon>
        <taxon>Magnoliopsida</taxon>
        <taxon>eudicotyledons</taxon>
        <taxon>Gunneridae</taxon>
        <taxon>Pentapetalae</taxon>
        <taxon>asterids</taxon>
        <taxon>lamiids</taxon>
        <taxon>Solanales</taxon>
        <taxon>Solanaceae</taxon>
        <taxon>Solanoideae</taxon>
        <taxon>Datureae</taxon>
        <taxon>Datura</taxon>
    </lineage>
</organism>
<name>A0ABS8T641_DATST</name>
<dbReference type="PANTHER" id="PTHR11254:SF418">
    <property type="entry name" value="E3 UBIQUITIN-PROTEIN LIGASE UPL5-LIKE"/>
    <property type="match status" value="1"/>
</dbReference>
<dbReference type="SUPFAM" id="SSF56204">
    <property type="entry name" value="Hect, E3 ligase catalytic domain"/>
    <property type="match status" value="1"/>
</dbReference>
<keyword evidence="5 6" id="KW-0833">Ubl conjugation pathway</keyword>
<dbReference type="EC" id="2.3.2.26" evidence="3"/>
<reference evidence="8 9" key="1">
    <citation type="journal article" date="2021" name="BMC Genomics">
        <title>Datura genome reveals duplications of psychoactive alkaloid biosynthetic genes and high mutation rate following tissue culture.</title>
        <authorList>
            <person name="Rajewski A."/>
            <person name="Carter-House D."/>
            <person name="Stajich J."/>
            <person name="Litt A."/>
        </authorList>
    </citation>
    <scope>NUCLEOTIDE SEQUENCE [LARGE SCALE GENOMIC DNA]</scope>
    <source>
        <strain evidence="8">AR-01</strain>
    </source>
</reference>
<dbReference type="Gene3D" id="3.90.1750.10">
    <property type="entry name" value="Hect, E3 ligase catalytic domains"/>
    <property type="match status" value="1"/>
</dbReference>
<protein>
    <recommendedName>
        <fullName evidence="3">HECT-type E3 ubiquitin transferase</fullName>
        <ecNumber evidence="3">2.3.2.26</ecNumber>
    </recommendedName>
</protein>
<dbReference type="PANTHER" id="PTHR11254">
    <property type="entry name" value="HECT DOMAIN UBIQUITIN-PROTEIN LIGASE"/>
    <property type="match status" value="1"/>
</dbReference>
<sequence>MIALALMHKVQIGVVFDRTFFLQLAGKHISLEDVKNADPFLYSSCKHILDMDQETVDQDILGLTFVYEDESLGHRTTFELCPYGSYIVVDSRNREMYVELLIQRRFVTSIAEQVEYFGKGFADIMTTPSRLQSFFQCLNLEDLDLMLDGSGNDVSVEDWEAHTDYNGYQRSDPQISWFWKIVRSMSVEQRKILLFFWTSMKSLPVAGFGDLDSRLQIYKNPVPCDHLPSSQTCLYRLCFPPYKSLSDMEDRLRIITQEYIGCSFGTL</sequence>
<evidence type="ECO:0000256" key="5">
    <source>
        <dbReference type="ARBA" id="ARBA00022786"/>
    </source>
</evidence>
<comment type="caution">
    <text evidence="8">The sequence shown here is derived from an EMBL/GenBank/DDBJ whole genome shotgun (WGS) entry which is preliminary data.</text>
</comment>
<keyword evidence="9" id="KW-1185">Reference proteome</keyword>
<evidence type="ECO:0000256" key="2">
    <source>
        <dbReference type="ARBA" id="ARBA00004906"/>
    </source>
</evidence>
<dbReference type="Gene3D" id="3.30.2410.10">
    <property type="entry name" value="Hect, E3 ligase catalytic domain"/>
    <property type="match status" value="1"/>
</dbReference>
<dbReference type="InterPro" id="IPR035983">
    <property type="entry name" value="Hect_E3_ubiquitin_ligase"/>
</dbReference>
<dbReference type="InterPro" id="IPR050409">
    <property type="entry name" value="E3_ubiq-protein_ligase"/>
</dbReference>
<dbReference type="EMBL" id="JACEIK010001109">
    <property type="protein sequence ID" value="MCD7466089.1"/>
    <property type="molecule type" value="Genomic_DNA"/>
</dbReference>
<dbReference type="Proteomes" id="UP000823775">
    <property type="component" value="Unassembled WGS sequence"/>
</dbReference>
<feature type="active site" description="Glycyl thioester intermediate" evidence="6">
    <location>
        <position position="233"/>
    </location>
</feature>
<proteinExistence type="predicted"/>
<evidence type="ECO:0000313" key="8">
    <source>
        <dbReference type="EMBL" id="MCD7466089.1"/>
    </source>
</evidence>